<accession>A0A6P1DYZ1</accession>
<feature type="domain" description="Sigma-54 factor interaction" evidence="6">
    <location>
        <begin position="121"/>
        <end position="349"/>
    </location>
</feature>
<gene>
    <name evidence="7" type="ORF">G3480_24680</name>
</gene>
<dbReference type="SUPFAM" id="SSF46689">
    <property type="entry name" value="Homeodomain-like"/>
    <property type="match status" value="1"/>
</dbReference>
<reference evidence="7 8" key="2">
    <citation type="submission" date="2020-02" db="EMBL/GenBank/DDBJ databases">
        <title>Genome sequences of Thiorhodococcus mannitoliphagus and Thiorhodococcus minor, purple sulfur photosynthetic bacteria in the gammaproteobacterial family, Chromatiaceae.</title>
        <authorList>
            <person name="Aviles F.A."/>
            <person name="Meyer T.E."/>
            <person name="Kyndt J.A."/>
        </authorList>
    </citation>
    <scope>NUCLEOTIDE SEQUENCE [LARGE SCALE GENOMIC DNA]</scope>
    <source>
        <strain evidence="7 8">DSM 18266</strain>
    </source>
</reference>
<dbReference type="GO" id="GO:0043565">
    <property type="term" value="F:sequence-specific DNA binding"/>
    <property type="evidence" value="ECO:0007669"/>
    <property type="project" value="InterPro"/>
</dbReference>
<keyword evidence="3" id="KW-0805">Transcription regulation</keyword>
<evidence type="ECO:0000256" key="3">
    <source>
        <dbReference type="ARBA" id="ARBA00023015"/>
    </source>
</evidence>
<dbReference type="SMART" id="SM00382">
    <property type="entry name" value="AAA"/>
    <property type="match status" value="1"/>
</dbReference>
<dbReference type="InterPro" id="IPR027417">
    <property type="entry name" value="P-loop_NTPase"/>
</dbReference>
<keyword evidence="5" id="KW-0804">Transcription</keyword>
<dbReference type="InterPro" id="IPR002197">
    <property type="entry name" value="HTH_Fis"/>
</dbReference>
<evidence type="ECO:0000313" key="8">
    <source>
        <dbReference type="Proteomes" id="UP000471640"/>
    </source>
</evidence>
<evidence type="ECO:0000259" key="6">
    <source>
        <dbReference type="PROSITE" id="PS50045"/>
    </source>
</evidence>
<dbReference type="GO" id="GO:0005524">
    <property type="term" value="F:ATP binding"/>
    <property type="evidence" value="ECO:0007669"/>
    <property type="project" value="UniProtKB-KW"/>
</dbReference>
<dbReference type="SUPFAM" id="SSF55785">
    <property type="entry name" value="PYP-like sensor domain (PAS domain)"/>
    <property type="match status" value="1"/>
</dbReference>
<dbReference type="PANTHER" id="PTHR32071">
    <property type="entry name" value="TRANSCRIPTIONAL REGULATORY PROTEIN"/>
    <property type="match status" value="1"/>
</dbReference>
<evidence type="ECO:0000256" key="4">
    <source>
        <dbReference type="ARBA" id="ARBA00023125"/>
    </source>
</evidence>
<dbReference type="CDD" id="cd00009">
    <property type="entry name" value="AAA"/>
    <property type="match status" value="1"/>
</dbReference>
<keyword evidence="2" id="KW-0067">ATP-binding</keyword>
<comment type="caution">
    <text evidence="7">The sequence shown here is derived from an EMBL/GenBank/DDBJ whole genome shotgun (WGS) entry which is preliminary data.</text>
</comment>
<dbReference type="AlphaFoldDB" id="A0A6P1DYZ1"/>
<dbReference type="InterPro" id="IPR002078">
    <property type="entry name" value="Sigma_54_int"/>
</dbReference>
<dbReference type="PROSITE" id="PS00688">
    <property type="entry name" value="SIGMA54_INTERACT_3"/>
    <property type="match status" value="1"/>
</dbReference>
<dbReference type="Gene3D" id="1.10.10.60">
    <property type="entry name" value="Homeodomain-like"/>
    <property type="match status" value="1"/>
</dbReference>
<dbReference type="Proteomes" id="UP000471640">
    <property type="component" value="Unassembled WGS sequence"/>
</dbReference>
<dbReference type="Pfam" id="PF25601">
    <property type="entry name" value="AAA_lid_14"/>
    <property type="match status" value="1"/>
</dbReference>
<dbReference type="GO" id="GO:0006355">
    <property type="term" value="P:regulation of DNA-templated transcription"/>
    <property type="evidence" value="ECO:0007669"/>
    <property type="project" value="InterPro"/>
</dbReference>
<evidence type="ECO:0000256" key="5">
    <source>
        <dbReference type="ARBA" id="ARBA00023163"/>
    </source>
</evidence>
<reference evidence="8" key="1">
    <citation type="journal article" date="2020" name="Microbiol. Resour. Announc.">
        <title>Draft Genome Sequences of Thiorhodococcus mannitoliphagus and Thiorhodococcus minor, Purple Sulfur Photosynthetic Bacteria in the Gammaproteobacterial Family Chromatiaceae.</title>
        <authorList>
            <person name="Aviles F.A."/>
            <person name="Meyer T.E."/>
            <person name="Kyndt J.A."/>
        </authorList>
    </citation>
    <scope>NUCLEOTIDE SEQUENCE [LARGE SCALE GENOMIC DNA]</scope>
    <source>
        <strain evidence="8">DSM 18266</strain>
    </source>
</reference>
<dbReference type="RefSeq" id="WP_164656880.1">
    <property type="nucleotide sequence ID" value="NZ_JAAIJR010000206.1"/>
</dbReference>
<dbReference type="PRINTS" id="PR01590">
    <property type="entry name" value="HTHFIS"/>
</dbReference>
<dbReference type="InterPro" id="IPR025943">
    <property type="entry name" value="Sigma_54_int_dom_ATP-bd_2"/>
</dbReference>
<protein>
    <submittedName>
        <fullName evidence="7">Sigma-54-dependent Fis family transcriptional regulator</fullName>
    </submittedName>
</protein>
<dbReference type="FunFam" id="3.40.50.300:FF:000006">
    <property type="entry name" value="DNA-binding transcriptional regulator NtrC"/>
    <property type="match status" value="1"/>
</dbReference>
<dbReference type="SUPFAM" id="SSF52540">
    <property type="entry name" value="P-loop containing nucleoside triphosphate hydrolases"/>
    <property type="match status" value="1"/>
</dbReference>
<dbReference type="Gene3D" id="3.40.50.300">
    <property type="entry name" value="P-loop containing nucleotide triphosphate hydrolases"/>
    <property type="match status" value="1"/>
</dbReference>
<name>A0A6P1DYZ1_9GAMM</name>
<dbReference type="InterPro" id="IPR025944">
    <property type="entry name" value="Sigma_54_int_dom_CS"/>
</dbReference>
<keyword evidence="1" id="KW-0547">Nucleotide-binding</keyword>
<dbReference type="Gene3D" id="1.10.8.60">
    <property type="match status" value="1"/>
</dbReference>
<dbReference type="InterPro" id="IPR009057">
    <property type="entry name" value="Homeodomain-like_sf"/>
</dbReference>
<dbReference type="PROSITE" id="PS50045">
    <property type="entry name" value="SIGMA54_INTERACT_4"/>
    <property type="match status" value="1"/>
</dbReference>
<dbReference type="InterPro" id="IPR058031">
    <property type="entry name" value="AAA_lid_NorR"/>
</dbReference>
<dbReference type="PROSITE" id="PS00676">
    <property type="entry name" value="SIGMA54_INTERACT_2"/>
    <property type="match status" value="1"/>
</dbReference>
<keyword evidence="8" id="KW-1185">Reference proteome</keyword>
<dbReference type="EMBL" id="JAAIJR010000206">
    <property type="protein sequence ID" value="NEX23448.1"/>
    <property type="molecule type" value="Genomic_DNA"/>
</dbReference>
<keyword evidence="4" id="KW-0238">DNA-binding</keyword>
<evidence type="ECO:0000313" key="7">
    <source>
        <dbReference type="EMBL" id="NEX23448.1"/>
    </source>
</evidence>
<sequence>MPQTPLLSSLSRAQRHPFLIVDADFRIRLVNRALEASFGLRSADLSDCLCCRLDFAPQTDCRHRRFFRDLEPYSETQTLILPNGEACRTQIQGFPVLDEESRIYLGESLRLLKPPPSKSVIVGSSATTQTFKKALAQSAATEVSVLLHGETGAGKELAAEYIHRHSPRAAGPFVIVDCTVLSEDLVESELFGHVKGAFTGAAGNKIGLLELADKGTLFLDEIGDLPLSQQPKLLRALETGHFRPVGATKTRRTNVRVVSASHRDLGALVQRGQFREDLFYRIAVFPITIPPLRVRREDIPELVENMLLEISATSGARYRIRKEALRKLLQYDYPGNIRELRNIIHLSAAMSQDQEITAETIRLPELGASRIANCPTAGHQRMDPNLVETLTPIESVEASYILDLLREHRGRRKEVAERLSISERTLYRKLKRYRLNSPGESTQND</sequence>
<evidence type="ECO:0000256" key="1">
    <source>
        <dbReference type="ARBA" id="ARBA00022741"/>
    </source>
</evidence>
<organism evidence="7 8">
    <name type="scientific">Thiorhodococcus mannitoliphagus</name>
    <dbReference type="NCBI Taxonomy" id="329406"/>
    <lineage>
        <taxon>Bacteria</taxon>
        <taxon>Pseudomonadati</taxon>
        <taxon>Pseudomonadota</taxon>
        <taxon>Gammaproteobacteria</taxon>
        <taxon>Chromatiales</taxon>
        <taxon>Chromatiaceae</taxon>
        <taxon>Thiorhodococcus</taxon>
    </lineage>
</organism>
<dbReference type="Pfam" id="PF02954">
    <property type="entry name" value="HTH_8"/>
    <property type="match status" value="1"/>
</dbReference>
<proteinExistence type="predicted"/>
<dbReference type="InterPro" id="IPR003593">
    <property type="entry name" value="AAA+_ATPase"/>
</dbReference>
<dbReference type="InterPro" id="IPR035965">
    <property type="entry name" value="PAS-like_dom_sf"/>
</dbReference>
<dbReference type="Pfam" id="PF00158">
    <property type="entry name" value="Sigma54_activat"/>
    <property type="match status" value="1"/>
</dbReference>
<evidence type="ECO:0000256" key="2">
    <source>
        <dbReference type="ARBA" id="ARBA00022840"/>
    </source>
</evidence>